<sequence>MLILSRKKDESIIIGDNIEISIVDIKGDHVKLGIKAPRNVKVYRQEVYAAIQEQNEEALKSVSEVTLPELDL</sequence>
<dbReference type="GO" id="GO:0044781">
    <property type="term" value="P:bacterial-type flagellum organization"/>
    <property type="evidence" value="ECO:0007669"/>
    <property type="project" value="UniProtKB-KW"/>
</dbReference>
<protein>
    <recommendedName>
        <fullName evidence="5">Translational regulator CsrA</fullName>
    </recommendedName>
</protein>
<evidence type="ECO:0000256" key="1">
    <source>
        <dbReference type="ARBA" id="ARBA00022490"/>
    </source>
</evidence>
<dbReference type="GO" id="GO:0006109">
    <property type="term" value="P:regulation of carbohydrate metabolic process"/>
    <property type="evidence" value="ECO:0007669"/>
    <property type="project" value="InterPro"/>
</dbReference>
<keyword evidence="2 5" id="KW-0678">Repressor</keyword>
<evidence type="ECO:0000256" key="4">
    <source>
        <dbReference type="ARBA" id="ARBA00022884"/>
    </source>
</evidence>
<dbReference type="RefSeq" id="WP_184742759.1">
    <property type="nucleotide sequence ID" value="NZ_JACHGJ010000001.1"/>
</dbReference>
<keyword evidence="3 5" id="KW-0810">Translation regulation</keyword>
<evidence type="ECO:0000256" key="3">
    <source>
        <dbReference type="ARBA" id="ARBA00022845"/>
    </source>
</evidence>
<gene>
    <name evidence="5" type="primary">csrA</name>
    <name evidence="6" type="ORF">HNR50_000322</name>
</gene>
<dbReference type="Gene3D" id="2.60.40.4380">
    <property type="entry name" value="Translational regulator CsrA"/>
    <property type="match status" value="1"/>
</dbReference>
<dbReference type="GO" id="GO:0005829">
    <property type="term" value="C:cytosol"/>
    <property type="evidence" value="ECO:0007669"/>
    <property type="project" value="TreeGrafter"/>
</dbReference>
<evidence type="ECO:0000256" key="2">
    <source>
        <dbReference type="ARBA" id="ARBA00022491"/>
    </source>
</evidence>
<dbReference type="PANTHER" id="PTHR34984:SF1">
    <property type="entry name" value="CARBON STORAGE REGULATOR"/>
    <property type="match status" value="1"/>
</dbReference>
<name>A0A841R6S7_9SPIO</name>
<comment type="function">
    <text evidence="5">A translational regulator that binds mRNA to regulate translation initiation and/or mRNA stability. Usually binds in the 5'-UTR at or near the Shine-Dalgarno sequence preventing ribosome-binding, thus repressing translation. Its main target seems to be the major flagellin gene, while its function is anatagonized by FliW.</text>
</comment>
<dbReference type="GO" id="GO:1902208">
    <property type="term" value="P:regulation of bacterial-type flagellum assembly"/>
    <property type="evidence" value="ECO:0007669"/>
    <property type="project" value="UniProtKB-UniRule"/>
</dbReference>
<evidence type="ECO:0000256" key="5">
    <source>
        <dbReference type="HAMAP-Rule" id="MF_00167"/>
    </source>
</evidence>
<organism evidence="6 7">
    <name type="scientific">Spirochaeta isovalerica</name>
    <dbReference type="NCBI Taxonomy" id="150"/>
    <lineage>
        <taxon>Bacteria</taxon>
        <taxon>Pseudomonadati</taxon>
        <taxon>Spirochaetota</taxon>
        <taxon>Spirochaetia</taxon>
        <taxon>Spirochaetales</taxon>
        <taxon>Spirochaetaceae</taxon>
        <taxon>Spirochaeta</taxon>
    </lineage>
</organism>
<dbReference type="EMBL" id="JACHGJ010000001">
    <property type="protein sequence ID" value="MBB6478689.1"/>
    <property type="molecule type" value="Genomic_DNA"/>
</dbReference>
<comment type="caution">
    <text evidence="6">The sequence shown here is derived from an EMBL/GenBank/DDBJ whole genome shotgun (WGS) entry which is preliminary data.</text>
</comment>
<comment type="similarity">
    <text evidence="5">Belongs to the CsrA/RsmA family.</text>
</comment>
<dbReference type="InterPro" id="IPR003751">
    <property type="entry name" value="CsrA"/>
</dbReference>
<reference evidence="6 7" key="1">
    <citation type="submission" date="2020-08" db="EMBL/GenBank/DDBJ databases">
        <title>Genomic Encyclopedia of Type Strains, Phase IV (KMG-IV): sequencing the most valuable type-strain genomes for metagenomic binning, comparative biology and taxonomic classification.</title>
        <authorList>
            <person name="Goeker M."/>
        </authorList>
    </citation>
    <scope>NUCLEOTIDE SEQUENCE [LARGE SCALE GENOMIC DNA]</scope>
    <source>
        <strain evidence="6 7">DSM 2461</strain>
    </source>
</reference>
<dbReference type="NCBIfam" id="TIGR00202">
    <property type="entry name" value="csrA"/>
    <property type="match status" value="1"/>
</dbReference>
<dbReference type="InterPro" id="IPR036107">
    <property type="entry name" value="CsrA_sf"/>
</dbReference>
<dbReference type="Proteomes" id="UP000587760">
    <property type="component" value="Unassembled WGS sequence"/>
</dbReference>
<dbReference type="HAMAP" id="MF_00167">
    <property type="entry name" value="CsrA"/>
    <property type="match status" value="1"/>
</dbReference>
<dbReference type="AlphaFoldDB" id="A0A841R6S7"/>
<dbReference type="SUPFAM" id="SSF117130">
    <property type="entry name" value="CsrA-like"/>
    <property type="match status" value="1"/>
</dbReference>
<dbReference type="GO" id="GO:0006402">
    <property type="term" value="P:mRNA catabolic process"/>
    <property type="evidence" value="ECO:0007669"/>
    <property type="project" value="InterPro"/>
</dbReference>
<dbReference type="FunFam" id="2.60.40.4380:FF:000002">
    <property type="entry name" value="Translational regulator CsrA"/>
    <property type="match status" value="1"/>
</dbReference>
<evidence type="ECO:0000313" key="6">
    <source>
        <dbReference type="EMBL" id="MBB6478689.1"/>
    </source>
</evidence>
<keyword evidence="5" id="KW-1005">Bacterial flagellum biogenesis</keyword>
<comment type="subcellular location">
    <subcellularLocation>
        <location evidence="5">Cytoplasm</location>
    </subcellularLocation>
</comment>
<comment type="subunit">
    <text evidence="5">Homodimer; the beta-strands of each monomer intercalate to form a hydrophobic core, while the alpha-helices form wings that extend away from the core.</text>
</comment>
<keyword evidence="1 5" id="KW-0963">Cytoplasm</keyword>
<keyword evidence="7" id="KW-1185">Reference proteome</keyword>
<evidence type="ECO:0000313" key="7">
    <source>
        <dbReference type="Proteomes" id="UP000587760"/>
    </source>
</evidence>
<dbReference type="Pfam" id="PF02599">
    <property type="entry name" value="CsrA"/>
    <property type="match status" value="1"/>
</dbReference>
<dbReference type="NCBIfam" id="NF002469">
    <property type="entry name" value="PRK01712.1"/>
    <property type="match status" value="1"/>
</dbReference>
<accession>A0A841R6S7</accession>
<dbReference type="PANTHER" id="PTHR34984">
    <property type="entry name" value="CARBON STORAGE REGULATOR"/>
    <property type="match status" value="1"/>
</dbReference>
<proteinExistence type="inferred from homology"/>
<dbReference type="GO" id="GO:0048027">
    <property type="term" value="F:mRNA 5'-UTR binding"/>
    <property type="evidence" value="ECO:0007669"/>
    <property type="project" value="UniProtKB-UniRule"/>
</dbReference>
<keyword evidence="4 5" id="KW-0694">RNA-binding</keyword>
<dbReference type="GO" id="GO:0045947">
    <property type="term" value="P:negative regulation of translational initiation"/>
    <property type="evidence" value="ECO:0007669"/>
    <property type="project" value="UniProtKB-UniRule"/>
</dbReference>